<keyword evidence="1" id="KW-0472">Membrane</keyword>
<organism evidence="4">
    <name type="scientific">Ceriantheomorphe brasiliensis</name>
    <dbReference type="NCBI Taxonomy" id="1048506"/>
    <lineage>
        <taxon>Eukaryota</taxon>
        <taxon>Metazoa</taxon>
        <taxon>Cnidaria</taxon>
        <taxon>Anthozoa</taxon>
        <taxon>Ceriantharia</taxon>
        <taxon>Spirularia</taxon>
        <taxon>Cerianthidae</taxon>
        <taxon>Ceriantheomorphe</taxon>
    </lineage>
</organism>
<accession>A0A7G7WZ71</accession>
<dbReference type="InterPro" id="IPR029034">
    <property type="entry name" value="Cystine-knot_cytokine"/>
</dbReference>
<proteinExistence type="evidence at transcript level"/>
<dbReference type="Gene3D" id="2.10.90.10">
    <property type="entry name" value="Cystine-knot cytokines"/>
    <property type="match status" value="1"/>
</dbReference>
<evidence type="ECO:0000313" key="4">
    <source>
        <dbReference type="EMBL" id="QNH72560.1"/>
    </source>
</evidence>
<keyword evidence="1" id="KW-0812">Transmembrane</keyword>
<feature type="domain" description="Platelet-derived growth factor (PDGF) family profile" evidence="3">
    <location>
        <begin position="27"/>
        <end position="103"/>
    </location>
</feature>
<dbReference type="GO" id="GO:0016020">
    <property type="term" value="C:membrane"/>
    <property type="evidence" value="ECO:0007669"/>
    <property type="project" value="InterPro"/>
</dbReference>
<evidence type="ECO:0000256" key="1">
    <source>
        <dbReference type="SAM" id="Phobius"/>
    </source>
</evidence>
<feature type="signal peptide" evidence="2">
    <location>
        <begin position="1"/>
        <end position="20"/>
    </location>
</feature>
<dbReference type="InterPro" id="IPR000072">
    <property type="entry name" value="PDGF/VEGF_dom"/>
</dbReference>
<feature type="transmembrane region" description="Helical" evidence="1">
    <location>
        <begin position="218"/>
        <end position="241"/>
    </location>
</feature>
<dbReference type="SUPFAM" id="SSF57501">
    <property type="entry name" value="Cystine-knot cytokines"/>
    <property type="match status" value="1"/>
</dbReference>
<dbReference type="AlphaFoldDB" id="A0A7G7WZ71"/>
<protein>
    <submittedName>
        <fullName evidence="4">Toxin candidate TRINITY_DN17559_c0_g1_i1</fullName>
    </submittedName>
</protein>
<keyword evidence="1" id="KW-1133">Transmembrane helix</keyword>
<evidence type="ECO:0000259" key="3">
    <source>
        <dbReference type="SMART" id="SM00141"/>
    </source>
</evidence>
<keyword evidence="2" id="KW-0732">Signal</keyword>
<reference evidence="4" key="1">
    <citation type="journal article" date="2020" name="Mar. Drugs">
        <title>Transcriptomic Analysis of Four Cerianthid (Cnidaria, Ceriantharia) Venoms.</title>
        <authorList>
            <person name="Klompen A.M.L."/>
            <person name="Macrander J."/>
            <person name="Reitzel A.M."/>
            <person name="Stampar S.N."/>
        </authorList>
    </citation>
    <scope>NUCLEOTIDE SEQUENCE</scope>
</reference>
<feature type="chain" id="PRO_5028862076" evidence="2">
    <location>
        <begin position="21"/>
        <end position="307"/>
    </location>
</feature>
<evidence type="ECO:0000256" key="2">
    <source>
        <dbReference type="SAM" id="SignalP"/>
    </source>
</evidence>
<name>A0A7G7WZ71_9CNID</name>
<dbReference type="SMART" id="SM00141">
    <property type="entry name" value="PDGF"/>
    <property type="match status" value="1"/>
</dbReference>
<dbReference type="GO" id="GO:0008083">
    <property type="term" value="F:growth factor activity"/>
    <property type="evidence" value="ECO:0007669"/>
    <property type="project" value="InterPro"/>
</dbReference>
<dbReference type="EMBL" id="MT747626">
    <property type="protein sequence ID" value="QNH72560.1"/>
    <property type="molecule type" value="mRNA"/>
</dbReference>
<sequence length="307" mass="35229">MTLYTWIFYFVLVALPLTDSVMMDNEFCGTRPTLVALDPVNHDYFPYFVTLSRCGGSCNTVPPNIFHCVAKTQTNVVLDVFSILSGTLEQVVLKNDTSCGCECVVKEDQCDPQMQVYKPDRCRCECKFNETSIECAQNFKWNQEHCECLCDLEPQPCRDNMIWSPQDCRCQCSGIDQNRCMKRGKILDEEDCVCVDAIPEVGRRIGQNQDTWNVSMSVVAVIIIAMLLLILIVFLISDLYFNYCKRPSLIRSVFGRRSQTTKDNNVEMDNCNHNQTPNHQLTNNDRVHSYEVINGKTNRREIHTDIL</sequence>
<reference evidence="4" key="2">
    <citation type="submission" date="2020-07" db="EMBL/GenBank/DDBJ databases">
        <authorList>
            <person name="Klompen A.L."/>
            <person name="Macrander J."/>
            <person name="Reitzel A.M."/>
            <person name="Stampar S.N."/>
        </authorList>
    </citation>
    <scope>NUCLEOTIDE SEQUENCE</scope>
</reference>